<dbReference type="PANTHER" id="PTHR35020">
    <property type="entry name" value="N-ACETYLGLUCOSAMINE-INDUCED PROTEIN 1"/>
    <property type="match status" value="1"/>
</dbReference>
<dbReference type="EMBL" id="JBBXMP010000382">
    <property type="protein sequence ID" value="KAL0058036.1"/>
    <property type="molecule type" value="Genomic_DNA"/>
</dbReference>
<accession>A0ABR2ZAW1</accession>
<dbReference type="InterPro" id="IPR022036">
    <property type="entry name" value="DUF3605"/>
</dbReference>
<name>A0ABR2ZAW1_9AGAR</name>
<evidence type="ECO:0000313" key="2">
    <source>
        <dbReference type="Proteomes" id="UP001437256"/>
    </source>
</evidence>
<protein>
    <submittedName>
        <fullName evidence="1">Uncharacterized protein</fullName>
    </submittedName>
</protein>
<evidence type="ECO:0000313" key="1">
    <source>
        <dbReference type="EMBL" id="KAL0058036.1"/>
    </source>
</evidence>
<dbReference type="Pfam" id="PF12239">
    <property type="entry name" value="DUF3605"/>
    <property type="match status" value="2"/>
</dbReference>
<sequence>MTIPNTTDVPLGTGLPSREELLVHYPAKFTWNQLKTFVNSGDLGLLKRDKKLQQRYNTWSAGIREQYGSLVNYLLKHRLQWGKPDTLSILPSSLREEVVIDPATPSKSSASGPPPYFTRDVPSEYISIIQNDWPYSVPVEIEHTLIWTKVPIYHQDLVPPSIAPRISQDGIWGFTGNSSPPPSPSGLPSCLPALSEWGITEDKMIVSQKGTEEEEELVRKAGVEVNEFIRKRWNEDEWETAWFVNPPRLQSIPDLAHIHVFARRKTA</sequence>
<reference evidence="1 2" key="1">
    <citation type="submission" date="2024-05" db="EMBL/GenBank/DDBJ databases">
        <title>A draft genome resource for the thread blight pathogen Marasmius tenuissimus strain MS-2.</title>
        <authorList>
            <person name="Yulfo-Soto G.E."/>
            <person name="Baruah I.K."/>
            <person name="Amoako-Attah I."/>
            <person name="Bukari Y."/>
            <person name="Meinhardt L.W."/>
            <person name="Bailey B.A."/>
            <person name="Cohen S.P."/>
        </authorList>
    </citation>
    <scope>NUCLEOTIDE SEQUENCE [LARGE SCALE GENOMIC DNA]</scope>
    <source>
        <strain evidence="1 2">MS-2</strain>
    </source>
</reference>
<dbReference type="Proteomes" id="UP001437256">
    <property type="component" value="Unassembled WGS sequence"/>
</dbReference>
<organism evidence="1 2">
    <name type="scientific">Marasmius tenuissimus</name>
    <dbReference type="NCBI Taxonomy" id="585030"/>
    <lineage>
        <taxon>Eukaryota</taxon>
        <taxon>Fungi</taxon>
        <taxon>Dikarya</taxon>
        <taxon>Basidiomycota</taxon>
        <taxon>Agaricomycotina</taxon>
        <taxon>Agaricomycetes</taxon>
        <taxon>Agaricomycetidae</taxon>
        <taxon>Agaricales</taxon>
        <taxon>Marasmiineae</taxon>
        <taxon>Marasmiaceae</taxon>
        <taxon>Marasmius</taxon>
    </lineage>
</organism>
<proteinExistence type="predicted"/>
<comment type="caution">
    <text evidence="1">The sequence shown here is derived from an EMBL/GenBank/DDBJ whole genome shotgun (WGS) entry which is preliminary data.</text>
</comment>
<gene>
    <name evidence="1" type="ORF">AAF712_015303</name>
</gene>
<keyword evidence="2" id="KW-1185">Reference proteome</keyword>
<dbReference type="PANTHER" id="PTHR35020:SF2">
    <property type="entry name" value="N-ACETYLGLUCOSAMINE-INDUCED PROTEIN 1"/>
    <property type="match status" value="1"/>
</dbReference>